<sequence length="420" mass="47666">MYPFLLGLLFIFFTFICWREPKYGLCLIAFGLPTYLLRFDILKIPMTFLEGMILILAIVALTKQPHSFLHAWKTLPLPWKIFTIGSLVTATIALLPAPNVLAGFGVWKAYFVEPIILFFLVRVLVRDQKNLSSLFVALGCGALLTALFAIVQWMFQIGIPVPWDIERRVTSFFPYPNAVGLYLGPLILMGIFAGRQAWQSQNKKQFVFWMVAAFLSGVAIILAQSEAAILAVTITLFLLSLASKFWRKISLPLAVLVIIPIVLIPSARTFIFQKLTLQDYSGSVRLTQWEETWELLKDHPIVGAGLAGYPTALVPYHTHTYIEIFQYPHHIIFNTWVELGILGIILLLYLGYLLIRAIPRVRHSWVGILCLAIFFEMLIHGLVDVPYFKNDLSVLVWMFFALLLFSYDSKPHLASSSDHA</sequence>
<comment type="subcellular location">
    <subcellularLocation>
        <location evidence="1">Membrane</location>
        <topology evidence="1">Multi-pass membrane protein</topology>
    </subcellularLocation>
</comment>
<evidence type="ECO:0000256" key="4">
    <source>
        <dbReference type="ARBA" id="ARBA00023136"/>
    </source>
</evidence>
<evidence type="ECO:0000259" key="6">
    <source>
        <dbReference type="Pfam" id="PF04932"/>
    </source>
</evidence>
<accession>A0A0G1SHV6</accession>
<dbReference type="AlphaFoldDB" id="A0A0G1SHV6"/>
<dbReference type="InterPro" id="IPR007016">
    <property type="entry name" value="O-antigen_ligase-rel_domated"/>
</dbReference>
<gene>
    <name evidence="7" type="ORF">UX57_C0002G0012</name>
</gene>
<feature type="transmembrane region" description="Helical" evidence="5">
    <location>
        <begin position="175"/>
        <end position="194"/>
    </location>
</feature>
<feature type="transmembrane region" description="Helical" evidence="5">
    <location>
        <begin position="331"/>
        <end position="352"/>
    </location>
</feature>
<dbReference type="PANTHER" id="PTHR37422:SF13">
    <property type="entry name" value="LIPOPOLYSACCHARIDE BIOSYNTHESIS PROTEIN PA4999-RELATED"/>
    <property type="match status" value="1"/>
</dbReference>
<keyword evidence="2 5" id="KW-0812">Transmembrane</keyword>
<evidence type="ECO:0000313" key="7">
    <source>
        <dbReference type="EMBL" id="KKU41643.1"/>
    </source>
</evidence>
<dbReference type="GO" id="GO:0016020">
    <property type="term" value="C:membrane"/>
    <property type="evidence" value="ECO:0007669"/>
    <property type="project" value="UniProtKB-SubCell"/>
</dbReference>
<keyword evidence="3 5" id="KW-1133">Transmembrane helix</keyword>
<feature type="transmembrane region" description="Helical" evidence="5">
    <location>
        <begin position="81"/>
        <end position="101"/>
    </location>
</feature>
<feature type="transmembrane region" description="Helical" evidence="5">
    <location>
        <begin position="43"/>
        <end position="61"/>
    </location>
</feature>
<evidence type="ECO:0000256" key="5">
    <source>
        <dbReference type="SAM" id="Phobius"/>
    </source>
</evidence>
<keyword evidence="4 5" id="KW-0472">Membrane</keyword>
<feature type="domain" description="O-antigen ligase-related" evidence="6">
    <location>
        <begin position="212"/>
        <end position="348"/>
    </location>
</feature>
<dbReference type="EMBL" id="LCMS01000002">
    <property type="protein sequence ID" value="KKU41643.1"/>
    <property type="molecule type" value="Genomic_DNA"/>
</dbReference>
<feature type="transmembrane region" description="Helical" evidence="5">
    <location>
        <begin position="364"/>
        <end position="382"/>
    </location>
</feature>
<evidence type="ECO:0000313" key="8">
    <source>
        <dbReference type="Proteomes" id="UP000034795"/>
    </source>
</evidence>
<dbReference type="PANTHER" id="PTHR37422">
    <property type="entry name" value="TEICHURONIC ACID BIOSYNTHESIS PROTEIN TUAE"/>
    <property type="match status" value="1"/>
</dbReference>
<feature type="transmembrane region" description="Helical" evidence="5">
    <location>
        <begin position="229"/>
        <end position="246"/>
    </location>
</feature>
<protein>
    <submittedName>
        <fullName evidence="7">Inorganic carbon transporter</fullName>
    </submittedName>
</protein>
<dbReference type="STRING" id="1618994.UX57_C0002G0012"/>
<dbReference type="Pfam" id="PF04932">
    <property type="entry name" value="Wzy_C"/>
    <property type="match status" value="1"/>
</dbReference>
<feature type="transmembrane region" description="Helical" evidence="5">
    <location>
        <begin position="206"/>
        <end position="223"/>
    </location>
</feature>
<comment type="caution">
    <text evidence="7">The sequence shown here is derived from an EMBL/GenBank/DDBJ whole genome shotgun (WGS) entry which is preliminary data.</text>
</comment>
<feature type="transmembrane region" description="Helical" evidence="5">
    <location>
        <begin position="134"/>
        <end position="155"/>
    </location>
</feature>
<proteinExistence type="predicted"/>
<name>A0A0G1SHV6_9BACT</name>
<organism evidence="7 8">
    <name type="scientific">Candidatus Uhrbacteria bacterium GW2011_GWE2_46_68</name>
    <dbReference type="NCBI Taxonomy" id="1618994"/>
    <lineage>
        <taxon>Bacteria</taxon>
        <taxon>Candidatus Uhriibacteriota</taxon>
    </lineage>
</organism>
<dbReference type="InterPro" id="IPR051533">
    <property type="entry name" value="WaaL-like"/>
</dbReference>
<feature type="transmembrane region" description="Helical" evidence="5">
    <location>
        <begin position="388"/>
        <end position="407"/>
    </location>
</feature>
<feature type="transmembrane region" description="Helical" evidence="5">
    <location>
        <begin position="253"/>
        <end position="271"/>
    </location>
</feature>
<evidence type="ECO:0000256" key="2">
    <source>
        <dbReference type="ARBA" id="ARBA00022692"/>
    </source>
</evidence>
<evidence type="ECO:0000256" key="1">
    <source>
        <dbReference type="ARBA" id="ARBA00004141"/>
    </source>
</evidence>
<evidence type="ECO:0000256" key="3">
    <source>
        <dbReference type="ARBA" id="ARBA00022989"/>
    </source>
</evidence>
<feature type="transmembrane region" description="Helical" evidence="5">
    <location>
        <begin position="107"/>
        <end position="125"/>
    </location>
</feature>
<reference evidence="7 8" key="1">
    <citation type="journal article" date="2015" name="Nature">
        <title>rRNA introns, odd ribosomes, and small enigmatic genomes across a large radiation of phyla.</title>
        <authorList>
            <person name="Brown C.T."/>
            <person name="Hug L.A."/>
            <person name="Thomas B.C."/>
            <person name="Sharon I."/>
            <person name="Castelle C.J."/>
            <person name="Singh A."/>
            <person name="Wilkins M.J."/>
            <person name="Williams K.H."/>
            <person name="Banfield J.F."/>
        </authorList>
    </citation>
    <scope>NUCLEOTIDE SEQUENCE [LARGE SCALE GENOMIC DNA]</scope>
</reference>
<dbReference type="Proteomes" id="UP000034795">
    <property type="component" value="Unassembled WGS sequence"/>
</dbReference>